<comment type="caution">
    <text evidence="11">The sequence shown here is derived from an EMBL/GenBank/DDBJ whole genome shotgun (WGS) entry which is preliminary data.</text>
</comment>
<name>A0A814IXJ9_9BILA</name>
<dbReference type="GO" id="GO:0007214">
    <property type="term" value="P:gamma-aminobutyric acid signaling pathway"/>
    <property type="evidence" value="ECO:0007669"/>
    <property type="project" value="TreeGrafter"/>
</dbReference>
<feature type="transmembrane region" description="Helical" evidence="9">
    <location>
        <begin position="555"/>
        <end position="576"/>
    </location>
</feature>
<feature type="transmembrane region" description="Helical" evidence="9">
    <location>
        <begin position="437"/>
        <end position="457"/>
    </location>
</feature>
<keyword evidence="5 9" id="KW-0472">Membrane</keyword>
<dbReference type="PANTHER" id="PTHR10519:SF74">
    <property type="entry name" value="GAMMA-AMINOBUTYRIC ACID TYPE B RECEPTOR SUBUNIT 2"/>
    <property type="match status" value="1"/>
</dbReference>
<dbReference type="Pfam" id="PF01094">
    <property type="entry name" value="ANF_receptor"/>
    <property type="match status" value="1"/>
</dbReference>
<dbReference type="InterPro" id="IPR017978">
    <property type="entry name" value="GPCR_3_C"/>
</dbReference>
<evidence type="ECO:0000256" key="3">
    <source>
        <dbReference type="ARBA" id="ARBA00022989"/>
    </source>
</evidence>
<evidence type="ECO:0000313" key="12">
    <source>
        <dbReference type="Proteomes" id="UP000663882"/>
    </source>
</evidence>
<accession>A0A814IXJ9</accession>
<gene>
    <name evidence="11" type="ORF">RFH988_LOCUS15629</name>
</gene>
<feature type="transmembrane region" description="Helical" evidence="9">
    <location>
        <begin position="612"/>
        <end position="632"/>
    </location>
</feature>
<comment type="subcellular location">
    <subcellularLocation>
        <location evidence="1">Membrane</location>
        <topology evidence="1">Multi-pass membrane protein</topology>
    </subcellularLocation>
</comment>
<evidence type="ECO:0000259" key="10">
    <source>
        <dbReference type="PROSITE" id="PS50259"/>
    </source>
</evidence>
<evidence type="ECO:0000256" key="4">
    <source>
        <dbReference type="ARBA" id="ARBA00023040"/>
    </source>
</evidence>
<dbReference type="AlphaFoldDB" id="A0A814IXJ9"/>
<dbReference type="CDD" id="cd06366">
    <property type="entry name" value="PBP1_GABAb_receptor"/>
    <property type="match status" value="1"/>
</dbReference>
<dbReference type="InterPro" id="IPR028082">
    <property type="entry name" value="Peripla_BP_I"/>
</dbReference>
<dbReference type="InterPro" id="IPR002455">
    <property type="entry name" value="GPCR3_GABA-B"/>
</dbReference>
<evidence type="ECO:0000256" key="2">
    <source>
        <dbReference type="ARBA" id="ARBA00022692"/>
    </source>
</evidence>
<dbReference type="PRINTS" id="PR01177">
    <property type="entry name" value="GABAB1RECPTR"/>
</dbReference>
<evidence type="ECO:0000313" key="11">
    <source>
        <dbReference type="EMBL" id="CAF1029421.1"/>
    </source>
</evidence>
<proteinExistence type="predicted"/>
<dbReference type="SUPFAM" id="SSF53822">
    <property type="entry name" value="Periplasmic binding protein-like I"/>
    <property type="match status" value="1"/>
</dbReference>
<protein>
    <recommendedName>
        <fullName evidence="10">G-protein coupled receptors family 3 profile domain-containing protein</fullName>
    </recommendedName>
</protein>
<organism evidence="11 12">
    <name type="scientific">Rotaria sordida</name>
    <dbReference type="NCBI Taxonomy" id="392033"/>
    <lineage>
        <taxon>Eukaryota</taxon>
        <taxon>Metazoa</taxon>
        <taxon>Spiralia</taxon>
        <taxon>Gnathifera</taxon>
        <taxon>Rotifera</taxon>
        <taxon>Eurotatoria</taxon>
        <taxon>Bdelloidea</taxon>
        <taxon>Philodinida</taxon>
        <taxon>Philodinidae</taxon>
        <taxon>Rotaria</taxon>
    </lineage>
</organism>
<dbReference type="Pfam" id="PF00003">
    <property type="entry name" value="7tm_3"/>
    <property type="match status" value="1"/>
</dbReference>
<keyword evidence="2 9" id="KW-0812">Transmembrane</keyword>
<reference evidence="11" key="1">
    <citation type="submission" date="2021-02" db="EMBL/GenBank/DDBJ databases">
        <authorList>
            <person name="Nowell W R."/>
        </authorList>
    </citation>
    <scope>NUCLEOTIDE SEQUENCE</scope>
</reference>
<evidence type="ECO:0000256" key="1">
    <source>
        <dbReference type="ARBA" id="ARBA00004141"/>
    </source>
</evidence>
<dbReference type="Gene3D" id="3.40.50.2300">
    <property type="match status" value="2"/>
</dbReference>
<evidence type="ECO:0000256" key="6">
    <source>
        <dbReference type="ARBA" id="ARBA00023170"/>
    </source>
</evidence>
<evidence type="ECO:0000256" key="9">
    <source>
        <dbReference type="SAM" id="Phobius"/>
    </source>
</evidence>
<feature type="transmembrane region" description="Helical" evidence="9">
    <location>
        <begin position="647"/>
        <end position="669"/>
    </location>
</feature>
<dbReference type="GO" id="GO:0038039">
    <property type="term" value="C:G protein-coupled receptor heterodimeric complex"/>
    <property type="evidence" value="ECO:0007669"/>
    <property type="project" value="TreeGrafter"/>
</dbReference>
<evidence type="ECO:0000256" key="5">
    <source>
        <dbReference type="ARBA" id="ARBA00023136"/>
    </source>
</evidence>
<keyword evidence="7" id="KW-0325">Glycoprotein</keyword>
<evidence type="ECO:0000256" key="7">
    <source>
        <dbReference type="ARBA" id="ARBA00023180"/>
    </source>
</evidence>
<evidence type="ECO:0000256" key="8">
    <source>
        <dbReference type="ARBA" id="ARBA00023224"/>
    </source>
</evidence>
<dbReference type="Proteomes" id="UP000663882">
    <property type="component" value="Unassembled WGS sequence"/>
</dbReference>
<feature type="transmembrane region" description="Helical" evidence="9">
    <location>
        <begin position="477"/>
        <end position="494"/>
    </location>
</feature>
<feature type="transmembrane region" description="Helical" evidence="9">
    <location>
        <begin position="675"/>
        <end position="695"/>
    </location>
</feature>
<feature type="transmembrane region" description="Helical" evidence="9">
    <location>
        <begin position="514"/>
        <end position="534"/>
    </location>
</feature>
<dbReference type="PRINTS" id="PR01176">
    <property type="entry name" value="GABABRECEPTR"/>
</dbReference>
<dbReference type="OrthoDB" id="411630at2759"/>
<dbReference type="InterPro" id="IPR001828">
    <property type="entry name" value="ANF_lig-bd_rcpt"/>
</dbReference>
<keyword evidence="4" id="KW-0297">G-protein coupled receptor</keyword>
<sequence>MIILINANQENKSIVLYIGGLFNSDNSFVNNGQYDLQIAQMAIDEINLRNYDLFNGRYTLTLLSNNSKCDPIYAVDAFFHAIFRCPQLLFLIGTSCSNETKAVIQVADYYNLILFSHSTSFISQANQTYSTLVRLSVSDENYNDARVAFIKYNNWSHVAILHQDSIEYSLMMAKLAKRLNESNINVILTQSASMTNLTSALQTLREKKARIVFVNFDTSSRAIFFCEVYRTFTKSLRERYVWILTGNDYHLWNLSINNCTKQEIINSARGHIIIDSSYEIKPSLINPNRTAQQLQKHLHLNDHLDRQTLHAYDAIWVIALLIQASIKQQIEIEKFTYSSTDTRDQWLTLLEQIYFHGVSGPVSFRNRQRHAETLISQFQIDLTQQQQQQIQTIAEYSHVLGLNTKCSICQTLIWSGAIPVDTERSEVRRLVMNVVEIALITTSCILGLALAIFFLTFNIINRHQRYIKLSSPKLNNVMVLGAMHIHISILLFGLDEWFLDHNLLGHACMLRMFLFSGGFSLMFGSMFLKTLRVYRIFTSRNRPILHSKLLHDHHLLLICFILYGIDIIFMISWQIFDPNSAKITYGPIRRLNMDIIVLDEISYCDSKYRHKILPLIYIYKSLFLIMGGYLAAKTRHVHIAALNDSKFIVWSIYVVVLTSLFTFIVMILMKNLTTYVVICLIVIIMTSSILCLVFLPKVFILQNRHKSLHAVVSKDLVVDESRTRRLIIEISYYEKHRYAQLQNRELKAELIRLTHILHAVEQKLDAMSSNVTLALLPIAVHLASTCLHTSEVQLSVAASPSKINIESIKPSTEQINCLDHDSISSNNTLFHFDQTNLLSSQSSSLSDLNLSIALQSIDDVSSLPLSILDNEEYLSTDDVDDNKSLLYTPIQATSDNESVLYSRLPNELNIGTATFDSDLERID</sequence>
<dbReference type="GO" id="GO:0004965">
    <property type="term" value="F:G protein-coupled GABA receptor activity"/>
    <property type="evidence" value="ECO:0007669"/>
    <property type="project" value="InterPro"/>
</dbReference>
<dbReference type="PROSITE" id="PS50259">
    <property type="entry name" value="G_PROTEIN_RECEP_F3_4"/>
    <property type="match status" value="1"/>
</dbReference>
<keyword evidence="6" id="KW-0675">Receptor</keyword>
<dbReference type="EMBL" id="CAJNOO010000768">
    <property type="protein sequence ID" value="CAF1029421.1"/>
    <property type="molecule type" value="Genomic_DNA"/>
</dbReference>
<dbReference type="PANTHER" id="PTHR10519">
    <property type="entry name" value="GABA-B RECEPTOR"/>
    <property type="match status" value="1"/>
</dbReference>
<feature type="domain" description="G-protein coupled receptors family 3 profile" evidence="10">
    <location>
        <begin position="507"/>
        <end position="701"/>
    </location>
</feature>
<keyword evidence="8" id="KW-0807">Transducer</keyword>
<dbReference type="CDD" id="cd15047">
    <property type="entry name" value="7tmC_GABA-B-like"/>
    <property type="match status" value="1"/>
</dbReference>
<keyword evidence="3 9" id="KW-1133">Transmembrane helix</keyword>